<dbReference type="Pfam" id="PF08031">
    <property type="entry name" value="BBE"/>
    <property type="match status" value="1"/>
</dbReference>
<protein>
    <submittedName>
        <fullName evidence="7">FAD-binding domain containing protein</fullName>
    </submittedName>
</protein>
<feature type="domain" description="FAD-binding PCMH-type" evidence="6">
    <location>
        <begin position="46"/>
        <end position="218"/>
    </location>
</feature>
<keyword evidence="8" id="KW-1185">Reference proteome</keyword>
<keyword evidence="5" id="KW-0732">Signal</keyword>
<dbReference type="InterPro" id="IPR012951">
    <property type="entry name" value="BBE"/>
</dbReference>
<evidence type="ECO:0000256" key="4">
    <source>
        <dbReference type="ARBA" id="ARBA00023002"/>
    </source>
</evidence>
<dbReference type="PANTHER" id="PTHR42973:SF34">
    <property type="entry name" value="FAD BINDING DOMAIN PROTEIN (AFU_ORTHOLOGUE AFUA_3G02770)"/>
    <property type="match status" value="1"/>
</dbReference>
<feature type="signal peptide" evidence="5">
    <location>
        <begin position="1"/>
        <end position="20"/>
    </location>
</feature>
<dbReference type="InterPro" id="IPR006094">
    <property type="entry name" value="Oxid_FAD_bind_N"/>
</dbReference>
<feature type="chain" id="PRO_5003264056" evidence="5">
    <location>
        <begin position="21"/>
        <end position="401"/>
    </location>
</feature>
<dbReference type="Gene3D" id="3.30.465.10">
    <property type="match status" value="1"/>
</dbReference>
<dbReference type="PANTHER" id="PTHR42973">
    <property type="entry name" value="BINDING OXIDOREDUCTASE, PUTATIVE (AFU_ORTHOLOGUE AFUA_1G17690)-RELATED"/>
    <property type="match status" value="1"/>
</dbReference>
<proteinExistence type="inferred from homology"/>
<organism evidence="8">
    <name type="scientific">Grosmannia clavigera (strain kw1407 / UAMH 11150)</name>
    <name type="common">Blue stain fungus</name>
    <name type="synonym">Graphiocladiella clavigera</name>
    <dbReference type="NCBI Taxonomy" id="655863"/>
    <lineage>
        <taxon>Eukaryota</taxon>
        <taxon>Fungi</taxon>
        <taxon>Dikarya</taxon>
        <taxon>Ascomycota</taxon>
        <taxon>Pezizomycotina</taxon>
        <taxon>Sordariomycetes</taxon>
        <taxon>Sordariomycetidae</taxon>
        <taxon>Ophiostomatales</taxon>
        <taxon>Ophiostomataceae</taxon>
        <taxon>Leptographium</taxon>
    </lineage>
</organism>
<dbReference type="InterPro" id="IPR036318">
    <property type="entry name" value="FAD-bd_PCMH-like_sf"/>
</dbReference>
<accession>F0XPG4</accession>
<dbReference type="InterPro" id="IPR016166">
    <property type="entry name" value="FAD-bd_PCMH"/>
</dbReference>
<dbReference type="SUPFAM" id="SSF56176">
    <property type="entry name" value="FAD-binding/transporter-associated domain-like"/>
    <property type="match status" value="1"/>
</dbReference>
<keyword evidence="4" id="KW-0560">Oxidoreductase</keyword>
<evidence type="ECO:0000256" key="2">
    <source>
        <dbReference type="ARBA" id="ARBA00022630"/>
    </source>
</evidence>
<dbReference type="STRING" id="655863.F0XPG4"/>
<reference evidence="7 8" key="1">
    <citation type="journal article" date="2011" name="Proc. Natl. Acad. Sci. U.S.A.">
        <title>Genome and transcriptome analyses of the mountain pine beetle-fungal symbiont Grosmannia clavigera, a lodgepole pine pathogen.</title>
        <authorList>
            <person name="DiGuistini S."/>
            <person name="Wang Y."/>
            <person name="Liao N.Y."/>
            <person name="Taylor G."/>
            <person name="Tanguay P."/>
            <person name="Feau N."/>
            <person name="Henrissat B."/>
            <person name="Chan S.K."/>
            <person name="Hesse-Orce U."/>
            <person name="Alamouti S.M."/>
            <person name="Tsui C.K.M."/>
            <person name="Docking R.T."/>
            <person name="Levasseur A."/>
            <person name="Haridas S."/>
            <person name="Robertson G."/>
            <person name="Birol I."/>
            <person name="Holt R.A."/>
            <person name="Marra M.A."/>
            <person name="Hamelin R.C."/>
            <person name="Hirst M."/>
            <person name="Jones S.J.M."/>
            <person name="Bohlmann J."/>
            <person name="Breuil C."/>
        </authorList>
    </citation>
    <scope>NUCLEOTIDE SEQUENCE [LARGE SCALE GENOMIC DNA]</scope>
    <source>
        <strain evidence="8">kw1407 / UAMH 11150</strain>
    </source>
</reference>
<dbReference type="EMBL" id="GL629801">
    <property type="protein sequence ID" value="EFX00462.1"/>
    <property type="molecule type" value="Genomic_DNA"/>
</dbReference>
<dbReference type="InterPro" id="IPR050416">
    <property type="entry name" value="FAD-linked_Oxidoreductase"/>
</dbReference>
<dbReference type="GeneID" id="25981011"/>
<evidence type="ECO:0000256" key="1">
    <source>
        <dbReference type="ARBA" id="ARBA00005466"/>
    </source>
</evidence>
<dbReference type="InterPro" id="IPR016169">
    <property type="entry name" value="FAD-bd_PCMH_sub2"/>
</dbReference>
<dbReference type="Proteomes" id="UP000007796">
    <property type="component" value="Unassembled WGS sequence"/>
</dbReference>
<sequence length="401" mass="42908">MRDLVTVVLCLLQLCLAASAEYTLENVEAQIDSYNLQEQYWSQQQALTLSACRFTPASATDVSLAVLTLRVTSCQFAVKSGGHAAFAGASNIDAGLTIDLSGLNGITVSQDQSQTSIGAENLWYDVYTHLDPMNITVIGGRVAAIGVGGLTLGGGMSFFSGRYGWACDNVNSYEVVLADGSIRSVSYDSVYSDLYWALRGGGNNFGIVTSFDFATYPQGNLLRITNLSGLTVEFNNSNPGGYRQTYWTLTVGNSADLMADMVAIFMDEVEPLKDVVGIVPSIIFQPITTDMTTHFSKAGGNPLGLAGQGPLNLINVDISWSDPADDARVLAAAQNAVSRSAAAAKARGLTNPYLYQNYAALQQDVFASYGAANLARLKAIHAKYDPQNVWQTLQPGYFKLG</sequence>
<dbReference type="GO" id="GO:0016491">
    <property type="term" value="F:oxidoreductase activity"/>
    <property type="evidence" value="ECO:0007669"/>
    <property type="project" value="UniProtKB-KW"/>
</dbReference>
<dbReference type="GO" id="GO:0071949">
    <property type="term" value="F:FAD binding"/>
    <property type="evidence" value="ECO:0007669"/>
    <property type="project" value="InterPro"/>
</dbReference>
<evidence type="ECO:0000259" key="6">
    <source>
        <dbReference type="PROSITE" id="PS51387"/>
    </source>
</evidence>
<dbReference type="eggNOG" id="KOG1231">
    <property type="taxonomic scope" value="Eukaryota"/>
</dbReference>
<dbReference type="RefSeq" id="XP_014169944.1">
    <property type="nucleotide sequence ID" value="XM_014314469.1"/>
</dbReference>
<keyword evidence="3" id="KW-0274">FAD</keyword>
<dbReference type="InParanoid" id="F0XPG4"/>
<dbReference type="Pfam" id="PF01565">
    <property type="entry name" value="FAD_binding_4"/>
    <property type="match status" value="1"/>
</dbReference>
<evidence type="ECO:0000313" key="8">
    <source>
        <dbReference type="Proteomes" id="UP000007796"/>
    </source>
</evidence>
<comment type="similarity">
    <text evidence="1">Belongs to the oxygen-dependent FAD-linked oxidoreductase family.</text>
</comment>
<dbReference type="OrthoDB" id="2151789at2759"/>
<evidence type="ECO:0000313" key="7">
    <source>
        <dbReference type="EMBL" id="EFX00462.1"/>
    </source>
</evidence>
<evidence type="ECO:0000256" key="5">
    <source>
        <dbReference type="SAM" id="SignalP"/>
    </source>
</evidence>
<dbReference type="AlphaFoldDB" id="F0XPG4"/>
<evidence type="ECO:0000256" key="3">
    <source>
        <dbReference type="ARBA" id="ARBA00022827"/>
    </source>
</evidence>
<dbReference type="PROSITE" id="PS51387">
    <property type="entry name" value="FAD_PCMH"/>
    <property type="match status" value="1"/>
</dbReference>
<dbReference type="HOGENOM" id="CLU_018354_1_2_1"/>
<name>F0XPG4_GROCL</name>
<keyword evidence="2" id="KW-0285">Flavoprotein</keyword>
<gene>
    <name evidence="7" type="ORF">CMQ_7464</name>
</gene>